<dbReference type="EMBL" id="JACEOL010000033">
    <property type="protein sequence ID" value="MBA4602689.1"/>
    <property type="molecule type" value="Genomic_DNA"/>
</dbReference>
<dbReference type="Proteomes" id="UP000538292">
    <property type="component" value="Unassembled WGS sequence"/>
</dbReference>
<sequence length="60" mass="6524">MAHSGQTGFVVSADAVKKEKDLTDVTDNEQKDFTCTYDVNGNMTEIADFPHAKVKTCAIS</sequence>
<evidence type="ECO:0000313" key="2">
    <source>
        <dbReference type="Proteomes" id="UP000538292"/>
    </source>
</evidence>
<comment type="caution">
    <text evidence="1">The sequence shown here is derived from an EMBL/GenBank/DDBJ whole genome shotgun (WGS) entry which is preliminary data.</text>
</comment>
<reference evidence="1 2" key="1">
    <citation type="submission" date="2020-07" db="EMBL/GenBank/DDBJ databases">
        <title>Thermoactinomyces phylogeny.</title>
        <authorList>
            <person name="Dunlap C."/>
        </authorList>
    </citation>
    <scope>NUCLEOTIDE SEQUENCE [LARGE SCALE GENOMIC DNA]</scope>
    <source>
        <strain evidence="1 2">AMNI-1</strain>
    </source>
</reference>
<dbReference type="RefSeq" id="WP_181740476.1">
    <property type="nucleotide sequence ID" value="NZ_JACEOL010000033.1"/>
</dbReference>
<accession>A0A7W2AR72</accession>
<keyword evidence="2" id="KW-1185">Reference proteome</keyword>
<protein>
    <submittedName>
        <fullName evidence="1">Uncharacterized protein</fullName>
    </submittedName>
</protein>
<evidence type="ECO:0000313" key="1">
    <source>
        <dbReference type="EMBL" id="MBA4602689.1"/>
    </source>
</evidence>
<name>A0A7W2AR72_9BACL</name>
<proteinExistence type="predicted"/>
<organism evidence="1 2">
    <name type="scientific">Thermoactinomyces mirandus</name>
    <dbReference type="NCBI Taxonomy" id="2756294"/>
    <lineage>
        <taxon>Bacteria</taxon>
        <taxon>Bacillati</taxon>
        <taxon>Bacillota</taxon>
        <taxon>Bacilli</taxon>
        <taxon>Bacillales</taxon>
        <taxon>Thermoactinomycetaceae</taxon>
        <taxon>Thermoactinomyces</taxon>
    </lineage>
</organism>
<gene>
    <name evidence="1" type="ORF">H2C83_10270</name>
</gene>
<dbReference type="AlphaFoldDB" id="A0A7W2AR72"/>